<dbReference type="GeneID" id="34518918"/>
<dbReference type="PANTHER" id="PTHR31975:SF1">
    <property type="entry name" value="BUD SITE SELECTION PROTEIN 7-RELATED"/>
    <property type="match status" value="1"/>
</dbReference>
<dbReference type="InterPro" id="IPR011990">
    <property type="entry name" value="TPR-like_helical_dom_sf"/>
</dbReference>
<reference evidence="2" key="2">
    <citation type="submission" date="2014-02" db="EMBL/GenBank/DDBJ databases">
        <title>Complete DNA sequence of /Kuraishia capsulata/ illustrates novel genomic features among budding yeasts (/Saccharomycotina/).</title>
        <authorList>
            <person name="Morales L."/>
            <person name="Noel B."/>
            <person name="Porcel B."/>
            <person name="Marcet-Houben M."/>
            <person name="Hullo M-F."/>
            <person name="Sacerdot C."/>
            <person name="Tekaia F."/>
            <person name="Leh-Louis V."/>
            <person name="Despons L."/>
            <person name="Khanna V."/>
            <person name="Aury J-M."/>
            <person name="Barbe V."/>
            <person name="Couloux A."/>
            <person name="Labadie K."/>
            <person name="Pelletier E."/>
            <person name="Souciet J-L."/>
            <person name="Boekhout T."/>
            <person name="Gabaldon T."/>
            <person name="Wincker P."/>
            <person name="Dujon B."/>
        </authorList>
    </citation>
    <scope>NUCLEOTIDE SEQUENCE</scope>
    <source>
        <strain evidence="2">CBS 1993</strain>
    </source>
</reference>
<dbReference type="GO" id="GO:0034044">
    <property type="term" value="C:exomer complex"/>
    <property type="evidence" value="ECO:0007669"/>
    <property type="project" value="TreeGrafter"/>
</dbReference>
<dbReference type="SUPFAM" id="SSF48452">
    <property type="entry name" value="TPR-like"/>
    <property type="match status" value="1"/>
</dbReference>
<evidence type="ECO:0000313" key="3">
    <source>
        <dbReference type="Proteomes" id="UP000019384"/>
    </source>
</evidence>
<dbReference type="HOGENOM" id="CLU_019711_0_0_1"/>
<reference evidence="2" key="1">
    <citation type="submission" date="2013-12" db="EMBL/GenBank/DDBJ databases">
        <authorList>
            <person name="Genoscope - CEA"/>
        </authorList>
    </citation>
    <scope>NUCLEOTIDE SEQUENCE</scope>
    <source>
        <strain evidence="2">CBS 1993</strain>
    </source>
</reference>
<gene>
    <name evidence="2" type="ORF">KUCA_T00001488001</name>
</gene>
<dbReference type="AlphaFoldDB" id="W6MI39"/>
<dbReference type="EMBL" id="HG793126">
    <property type="protein sequence ID" value="CDK25518.1"/>
    <property type="molecule type" value="Genomic_DNA"/>
</dbReference>
<organism evidence="2 3">
    <name type="scientific">Kuraishia capsulata CBS 1993</name>
    <dbReference type="NCBI Taxonomy" id="1382522"/>
    <lineage>
        <taxon>Eukaryota</taxon>
        <taxon>Fungi</taxon>
        <taxon>Dikarya</taxon>
        <taxon>Ascomycota</taxon>
        <taxon>Saccharomycotina</taxon>
        <taxon>Pichiomycetes</taxon>
        <taxon>Pichiales</taxon>
        <taxon>Pichiaceae</taxon>
        <taxon>Kuraishia</taxon>
    </lineage>
</organism>
<name>W6MI39_9ASCO</name>
<dbReference type="Gene3D" id="1.25.40.10">
    <property type="entry name" value="Tetratricopeptide repeat domain"/>
    <property type="match status" value="1"/>
</dbReference>
<evidence type="ECO:0000256" key="1">
    <source>
        <dbReference type="SAM" id="MobiDB-lite"/>
    </source>
</evidence>
<dbReference type="PANTHER" id="PTHR31975">
    <property type="entry name" value="BUD SITE SELECTION PROTEIN 7-RELATED"/>
    <property type="match status" value="1"/>
</dbReference>
<dbReference type="STRING" id="1382522.W6MI39"/>
<proteinExistence type="predicted"/>
<dbReference type="Pfam" id="PF09295">
    <property type="entry name" value="ChAPs"/>
    <property type="match status" value="1"/>
</dbReference>
<feature type="region of interest" description="Disordered" evidence="1">
    <location>
        <begin position="442"/>
        <end position="465"/>
    </location>
</feature>
<keyword evidence="3" id="KW-1185">Reference proteome</keyword>
<sequence length="668" mass="75303">MSFVTQGSIPEVLETNANDSLTERTQCLSDIQDLGPPDMVHLIKHNPSTKTEIGTYLYYTGSDVSNSACVAALLHSIADIIGETPQVWFGKHKPWKVQEATYCAYNAFSKLDTRVNVHFPGGVSSSMLDAEGNPVIEKDRYWLETAVSSVVRALISADDDEADFSSIVEIRKINPFPNEETITIFLKGCEDLFFEGPKLGCAPTIQLPTLASNYLVDAFMIAVSITGKYQEGLEILTRLAHKEPSVSYLIAKLHFMSSHEVDGIAALYETSRERPLDSNLLMTQAEFCYEKGRFDLALPVAIRAVNSSPSAFLPWALLVKVYIATGNYEQALLTLNSCPIVTHKDKYHLRRVTIPPTSNLHLPLPVDVTLPEVSSLNSQDVANEHKEVDQTLLNLPAGNLKSTFAIAYGLLTEIVRKTGWEALLKFRAKVFVMEEEYRKEKSESSTTLATNGNVEAANGGSETPKEDYRKKRLCERWLDNLFMLLYEDLRVYTMYRAELVHFTAQQMEFKKSTLEWELLGLVSSRLCHQKEAAEAYNLALSGRFSVRSSKKLLGYYQGEKKRIKRIESGQKKKDEGSMTSEEIAKYKQTLQKKILDLVVKLSIWNHRWYSEFSPMLLDALASMIDDAGVLKVESEIRANYATETNGVFELISDSLEFLKTHHFYRPDE</sequence>
<dbReference type="GO" id="GO:0006893">
    <property type="term" value="P:Golgi to plasma membrane transport"/>
    <property type="evidence" value="ECO:0007669"/>
    <property type="project" value="UniProtKB-ARBA"/>
</dbReference>
<dbReference type="OrthoDB" id="434695at2759"/>
<dbReference type="RefSeq" id="XP_022457530.1">
    <property type="nucleotide sequence ID" value="XM_022603671.1"/>
</dbReference>
<dbReference type="InterPro" id="IPR015374">
    <property type="entry name" value="ChAPs"/>
</dbReference>
<evidence type="ECO:0000313" key="2">
    <source>
        <dbReference type="EMBL" id="CDK25518.1"/>
    </source>
</evidence>
<protein>
    <submittedName>
        <fullName evidence="2">Uncharacterized protein</fullName>
    </submittedName>
</protein>
<accession>W6MI39</accession>
<dbReference type="Proteomes" id="UP000019384">
    <property type="component" value="Unassembled WGS sequence"/>
</dbReference>